<protein>
    <submittedName>
        <fullName evidence="2">Ribbon-helix-helix protein, CopG family</fullName>
    </submittedName>
</protein>
<evidence type="ECO:0000256" key="1">
    <source>
        <dbReference type="SAM" id="MobiDB-lite"/>
    </source>
</evidence>
<dbReference type="EMBL" id="MLJI01000001">
    <property type="protein sequence ID" value="ORM93898.1"/>
    <property type="molecule type" value="Genomic_DNA"/>
</dbReference>
<reference evidence="2 3" key="1">
    <citation type="journal article" date="2017" name="Antonie Van Leeuwenhoek">
        <title>Phylogenomic resolution of the bacterial genus Pantoea and its relationship with Erwinia and Tatumella.</title>
        <authorList>
            <person name="Palmer M."/>
            <person name="Steenkamp E.T."/>
            <person name="Coetzee M.P."/>
            <person name="Chan W.Y."/>
            <person name="van Zyl E."/>
            <person name="De Maayer P."/>
            <person name="Coutinho T.A."/>
            <person name="Blom J."/>
            <person name="Smits T.H."/>
            <person name="Duffy B."/>
            <person name="Venter S.N."/>
        </authorList>
    </citation>
    <scope>NUCLEOTIDE SEQUENCE [LARGE SCALE GENOMIC DNA]</scope>
    <source>
        <strain evidence="2 3">LMG 2657</strain>
    </source>
</reference>
<proteinExistence type="predicted"/>
<evidence type="ECO:0000313" key="3">
    <source>
        <dbReference type="Proteomes" id="UP000193749"/>
    </source>
</evidence>
<dbReference type="AlphaFoldDB" id="A0A1X1EV80"/>
<accession>A0A1X1EV80</accession>
<feature type="compositionally biased region" description="Basic and acidic residues" evidence="1">
    <location>
        <begin position="8"/>
        <end position="17"/>
    </location>
</feature>
<organism evidence="2 3">
    <name type="scientific">Pantoea cypripedii</name>
    <name type="common">Pectobacterium cypripedii</name>
    <name type="synonym">Erwinia cypripedii</name>
    <dbReference type="NCBI Taxonomy" id="55209"/>
    <lineage>
        <taxon>Bacteria</taxon>
        <taxon>Pseudomonadati</taxon>
        <taxon>Pseudomonadota</taxon>
        <taxon>Gammaproteobacteria</taxon>
        <taxon>Enterobacterales</taxon>
        <taxon>Erwiniaceae</taxon>
        <taxon>Pantoea</taxon>
    </lineage>
</organism>
<dbReference type="Proteomes" id="UP000193749">
    <property type="component" value="Unassembled WGS sequence"/>
</dbReference>
<keyword evidence="3" id="KW-1185">Reference proteome</keyword>
<sequence length="62" mass="6985">MIQSASDIQKRSDEKRGMKPKTYKLPLNTIDRIELLASHSGISQAAIIANAIDIYEQSLKRQ</sequence>
<evidence type="ECO:0000313" key="2">
    <source>
        <dbReference type="EMBL" id="ORM93898.1"/>
    </source>
</evidence>
<comment type="caution">
    <text evidence="2">The sequence shown here is derived from an EMBL/GenBank/DDBJ whole genome shotgun (WGS) entry which is preliminary data.</text>
</comment>
<dbReference type="OrthoDB" id="6649590at2"/>
<gene>
    <name evidence="2" type="ORF">HA50_11265</name>
</gene>
<feature type="region of interest" description="Disordered" evidence="1">
    <location>
        <begin position="1"/>
        <end position="21"/>
    </location>
</feature>
<name>A0A1X1EV80_PANCY</name>
<dbReference type="RefSeq" id="WP_084875423.1">
    <property type="nucleotide sequence ID" value="NZ_JAGGMY010000001.1"/>
</dbReference>